<keyword evidence="6" id="KW-0808">Transferase</keyword>
<dbReference type="CDD" id="cd14014">
    <property type="entry name" value="STKc_PknB_like"/>
    <property type="match status" value="1"/>
</dbReference>
<feature type="domain" description="Protein kinase" evidence="4">
    <location>
        <begin position="26"/>
        <end position="282"/>
    </location>
</feature>
<comment type="caution">
    <text evidence="6">The sequence shown here is derived from an EMBL/GenBank/DDBJ whole genome shotgun (WGS) entry which is preliminary data.</text>
</comment>
<dbReference type="Gene3D" id="1.10.510.10">
    <property type="entry name" value="Transferase(Phosphotransferase) domain 1"/>
    <property type="match status" value="1"/>
</dbReference>
<dbReference type="SUPFAM" id="SSF56112">
    <property type="entry name" value="Protein kinase-like (PK-like)"/>
    <property type="match status" value="1"/>
</dbReference>
<dbReference type="InterPro" id="IPR011009">
    <property type="entry name" value="Kinase-like_dom_sf"/>
</dbReference>
<dbReference type="InterPro" id="IPR016032">
    <property type="entry name" value="Sig_transdc_resp-reg_C-effctor"/>
</dbReference>
<keyword evidence="6" id="KW-0418">Kinase</keyword>
<keyword evidence="2 3" id="KW-0067">ATP-binding</keyword>
<dbReference type="InterPro" id="IPR000719">
    <property type="entry name" value="Prot_kinase_dom"/>
</dbReference>
<evidence type="ECO:0000256" key="2">
    <source>
        <dbReference type="ARBA" id="ARBA00022840"/>
    </source>
</evidence>
<proteinExistence type="predicted"/>
<evidence type="ECO:0000313" key="6">
    <source>
        <dbReference type="EMBL" id="MFC7447149.1"/>
    </source>
</evidence>
<dbReference type="InterPro" id="IPR017441">
    <property type="entry name" value="Protein_kinase_ATP_BS"/>
</dbReference>
<dbReference type="Pfam" id="PF00196">
    <property type="entry name" value="GerE"/>
    <property type="match status" value="1"/>
</dbReference>
<feature type="domain" description="HTH luxR-type" evidence="5">
    <location>
        <begin position="1018"/>
        <end position="1083"/>
    </location>
</feature>
<dbReference type="InterPro" id="IPR027417">
    <property type="entry name" value="P-loop_NTPase"/>
</dbReference>
<keyword evidence="1 3" id="KW-0547">Nucleotide-binding</keyword>
<dbReference type="Gene3D" id="3.40.50.300">
    <property type="entry name" value="P-loop containing nucleotide triphosphate hydrolases"/>
    <property type="match status" value="1"/>
</dbReference>
<sequence>MAETDPSKTQRDVAVSVVTQLDAEGFEGAVEIGHGGFGVVYRCTQVGLDRTVAVKVLTGDLKENRERFFREQRAMGRLTGHPNIVGVLQVGELSGGHPYLVMQYHHHGSLDTRIRHDGPLPVGAVLRLGVLLAGALETAHRVDVLHRDVKPANILLTDFDQPALTDFGIAHITGGFETATGTVTGSPAFTAPEVLGGDPPTPASDVYGLGATLFCALTGHAAFERHSGEQVVAQFLRITTQPVPDLREKGIPDAVSAVIESAMARDPSRRPTAAALGGHLQQVQRDRGYPVEEMALRPQPGQQPEHVVAPAAVPHVAPARGQTGGLPLEMTSFIGRRTQLSEVRNVLTGSRLVTLTGIGGVGKTRLALQAASKVRRSYADGVRLIELGELRDPALLVDVVAAAVGVRNLTDRPMLEVLAEFLSTRTLLLVLDNCEQVVAAAAELAQSLLRTCPDLSILATSREALGIGGEAVLPVTPLEFPDPASEPTPRELAHYDAVTLFTERAAAAVRGFELTEDNRLDVARICARLDGLPLAIELAAARLRSMSTAQILQRLDDRYGLLTRGSRGAPTRQQTLQWCIGWSYELCTPSEQQLWARLSVFAGGFELDAAEQVCGGDLPGPDLLDSVSALVDKSILIREESDAAVRLRMLESVQDYGRNALEDAGEHLELCRRHRDWCERLACAAEAEWISSRQLEWISRLTRELPNLRRALEFSLREGGEGGLRIVTALFSFWPFGGRLSEGRTWIDRALAHPSYSGAPSQDRARALYAASSMAAGQGDLSAATSWAAELRTLAEQIDDRPTATLAAVADGLTALVGGDPDRAILHLDGADEVLGAHKEPALQLERVILLGWAYELRGDSRRALACYQHTLALENSHGETIVRSWTLWSMAIAYWHQGDSDRALQLLREGLHLARLVNDPLVAAISAEVLAWIAAERGDGRRATTLMGAAEALGQIVGTSTVLLPNLLVHHHGCTRTARTLLGEKEFEAARHEGRTMNFGAAVSFALDETFPATAPTAGPTTTLTKREHQVAELVAEGLTNKAIAGRLVISPRTAQGHVEHILTKLGFTSRAQIASWVVEQSRDGRI</sequence>
<accession>A0ABW2RUH8</accession>
<dbReference type="Gene3D" id="1.10.10.10">
    <property type="entry name" value="Winged helix-like DNA-binding domain superfamily/Winged helix DNA-binding domain"/>
    <property type="match status" value="1"/>
</dbReference>
<feature type="binding site" evidence="3">
    <location>
        <position position="55"/>
    </location>
    <ligand>
        <name>ATP</name>
        <dbReference type="ChEBI" id="CHEBI:30616"/>
    </ligand>
</feature>
<dbReference type="EMBL" id="JBHTCS010000009">
    <property type="protein sequence ID" value="MFC7447149.1"/>
    <property type="molecule type" value="Genomic_DNA"/>
</dbReference>
<dbReference type="CDD" id="cd06170">
    <property type="entry name" value="LuxR_C_like"/>
    <property type="match status" value="1"/>
</dbReference>
<dbReference type="Pfam" id="PF00069">
    <property type="entry name" value="Pkinase"/>
    <property type="match status" value="1"/>
</dbReference>
<dbReference type="InterPro" id="IPR000792">
    <property type="entry name" value="Tscrpt_reg_LuxR_C"/>
</dbReference>
<reference evidence="7" key="1">
    <citation type="journal article" date="2019" name="Int. J. Syst. Evol. Microbiol.">
        <title>The Global Catalogue of Microorganisms (GCM) 10K type strain sequencing project: providing services to taxonomists for standard genome sequencing and annotation.</title>
        <authorList>
            <consortium name="The Broad Institute Genomics Platform"/>
            <consortium name="The Broad Institute Genome Sequencing Center for Infectious Disease"/>
            <person name="Wu L."/>
            <person name="Ma J."/>
        </authorList>
    </citation>
    <scope>NUCLEOTIDE SEQUENCE [LARGE SCALE GENOMIC DNA]</scope>
    <source>
        <strain evidence="7">ICMP 19430</strain>
    </source>
</reference>
<dbReference type="SUPFAM" id="SSF46894">
    <property type="entry name" value="C-terminal effector domain of the bipartite response regulators"/>
    <property type="match status" value="1"/>
</dbReference>
<dbReference type="SMART" id="SM00220">
    <property type="entry name" value="S_TKc"/>
    <property type="match status" value="1"/>
</dbReference>
<dbReference type="PANTHER" id="PTHR47691:SF3">
    <property type="entry name" value="HTH-TYPE TRANSCRIPTIONAL REGULATOR RV0890C-RELATED"/>
    <property type="match status" value="1"/>
</dbReference>
<evidence type="ECO:0000259" key="5">
    <source>
        <dbReference type="PROSITE" id="PS50043"/>
    </source>
</evidence>
<dbReference type="PRINTS" id="PR00364">
    <property type="entry name" value="DISEASERSIST"/>
</dbReference>
<evidence type="ECO:0000313" key="7">
    <source>
        <dbReference type="Proteomes" id="UP001596484"/>
    </source>
</evidence>
<dbReference type="InterPro" id="IPR019734">
    <property type="entry name" value="TPR_rpt"/>
</dbReference>
<dbReference type="PROSITE" id="PS50011">
    <property type="entry name" value="PROTEIN_KINASE_DOM"/>
    <property type="match status" value="1"/>
</dbReference>
<dbReference type="PROSITE" id="PS00107">
    <property type="entry name" value="PROTEIN_KINASE_ATP"/>
    <property type="match status" value="1"/>
</dbReference>
<dbReference type="SUPFAM" id="SSF48452">
    <property type="entry name" value="TPR-like"/>
    <property type="match status" value="1"/>
</dbReference>
<dbReference type="Gene3D" id="1.25.40.10">
    <property type="entry name" value="Tetratricopeptide repeat domain"/>
    <property type="match status" value="1"/>
</dbReference>
<dbReference type="PRINTS" id="PR00038">
    <property type="entry name" value="HTHLUXR"/>
</dbReference>
<organism evidence="6 7">
    <name type="scientific">Rhodococcus daqingensis</name>
    <dbReference type="NCBI Taxonomy" id="2479363"/>
    <lineage>
        <taxon>Bacteria</taxon>
        <taxon>Bacillati</taxon>
        <taxon>Actinomycetota</taxon>
        <taxon>Actinomycetes</taxon>
        <taxon>Mycobacteriales</taxon>
        <taxon>Nocardiaceae</taxon>
        <taxon>Rhodococcus</taxon>
    </lineage>
</organism>
<dbReference type="PROSITE" id="PS00108">
    <property type="entry name" value="PROTEIN_KINASE_ST"/>
    <property type="match status" value="1"/>
</dbReference>
<dbReference type="InterPro" id="IPR011990">
    <property type="entry name" value="TPR-like_helical_dom_sf"/>
</dbReference>
<keyword evidence="7" id="KW-1185">Reference proteome</keyword>
<dbReference type="Proteomes" id="UP001596484">
    <property type="component" value="Unassembled WGS sequence"/>
</dbReference>
<dbReference type="Gene3D" id="3.30.200.20">
    <property type="entry name" value="Phosphorylase Kinase, domain 1"/>
    <property type="match status" value="1"/>
</dbReference>
<protein>
    <submittedName>
        <fullName evidence="6">Protein kinase</fullName>
    </submittedName>
</protein>
<dbReference type="SMART" id="SM00028">
    <property type="entry name" value="TPR"/>
    <property type="match status" value="2"/>
</dbReference>
<gene>
    <name evidence="6" type="ORF">ACFQS9_04505</name>
</gene>
<dbReference type="RefSeq" id="WP_378402011.1">
    <property type="nucleotide sequence ID" value="NZ_JBHTCS010000009.1"/>
</dbReference>
<dbReference type="PROSITE" id="PS50043">
    <property type="entry name" value="HTH_LUXR_2"/>
    <property type="match status" value="1"/>
</dbReference>
<dbReference type="GO" id="GO:0016301">
    <property type="term" value="F:kinase activity"/>
    <property type="evidence" value="ECO:0007669"/>
    <property type="project" value="UniProtKB-KW"/>
</dbReference>
<evidence type="ECO:0000259" key="4">
    <source>
        <dbReference type="PROSITE" id="PS50011"/>
    </source>
</evidence>
<dbReference type="InterPro" id="IPR036388">
    <property type="entry name" value="WH-like_DNA-bd_sf"/>
</dbReference>
<dbReference type="SUPFAM" id="SSF52540">
    <property type="entry name" value="P-loop containing nucleoside triphosphate hydrolases"/>
    <property type="match status" value="1"/>
</dbReference>
<evidence type="ECO:0000256" key="3">
    <source>
        <dbReference type="PROSITE-ProRule" id="PRU10141"/>
    </source>
</evidence>
<evidence type="ECO:0000256" key="1">
    <source>
        <dbReference type="ARBA" id="ARBA00022741"/>
    </source>
</evidence>
<dbReference type="PANTHER" id="PTHR47691">
    <property type="entry name" value="REGULATOR-RELATED"/>
    <property type="match status" value="1"/>
</dbReference>
<dbReference type="SMART" id="SM00421">
    <property type="entry name" value="HTH_LUXR"/>
    <property type="match status" value="1"/>
</dbReference>
<dbReference type="InterPro" id="IPR008271">
    <property type="entry name" value="Ser/Thr_kinase_AS"/>
</dbReference>
<name>A0ABW2RUH8_9NOCA</name>